<accession>A0ABW1IJM2</accession>
<dbReference type="InterPro" id="IPR018060">
    <property type="entry name" value="HTH_AraC"/>
</dbReference>
<comment type="caution">
    <text evidence="6">The sequence shown here is derived from an EMBL/GenBank/DDBJ whole genome shotgun (WGS) entry which is preliminary data.</text>
</comment>
<reference evidence="7" key="1">
    <citation type="journal article" date="2019" name="Int. J. Syst. Evol. Microbiol.">
        <title>The Global Catalogue of Microorganisms (GCM) 10K type strain sequencing project: providing services to taxonomists for standard genome sequencing and annotation.</title>
        <authorList>
            <consortium name="The Broad Institute Genomics Platform"/>
            <consortium name="The Broad Institute Genome Sequencing Center for Infectious Disease"/>
            <person name="Wu L."/>
            <person name="Ma J."/>
        </authorList>
    </citation>
    <scope>NUCLEOTIDE SEQUENCE [LARGE SCALE GENOMIC DNA]</scope>
    <source>
        <strain evidence="7">CCM 8749</strain>
    </source>
</reference>
<evidence type="ECO:0000256" key="2">
    <source>
        <dbReference type="ARBA" id="ARBA00023125"/>
    </source>
</evidence>
<feature type="compositionally biased region" description="Basic and acidic residues" evidence="4">
    <location>
        <begin position="1"/>
        <end position="15"/>
    </location>
</feature>
<proteinExistence type="predicted"/>
<dbReference type="SUPFAM" id="SSF51215">
    <property type="entry name" value="Regulatory protein AraC"/>
    <property type="match status" value="1"/>
</dbReference>
<feature type="region of interest" description="Disordered" evidence="4">
    <location>
        <begin position="1"/>
        <end position="23"/>
    </location>
</feature>
<name>A0ABW1IJM2_9BACL</name>
<dbReference type="InterPro" id="IPR018062">
    <property type="entry name" value="HTH_AraC-typ_CS"/>
</dbReference>
<dbReference type="PANTHER" id="PTHR43280">
    <property type="entry name" value="ARAC-FAMILY TRANSCRIPTIONAL REGULATOR"/>
    <property type="match status" value="1"/>
</dbReference>
<dbReference type="SUPFAM" id="SSF46689">
    <property type="entry name" value="Homeodomain-like"/>
    <property type="match status" value="2"/>
</dbReference>
<dbReference type="PROSITE" id="PS01124">
    <property type="entry name" value="HTH_ARAC_FAMILY_2"/>
    <property type="match status" value="1"/>
</dbReference>
<keyword evidence="1" id="KW-0805">Transcription regulation</keyword>
<dbReference type="PROSITE" id="PS00041">
    <property type="entry name" value="HTH_ARAC_FAMILY_1"/>
    <property type="match status" value="1"/>
</dbReference>
<dbReference type="SMART" id="SM00342">
    <property type="entry name" value="HTH_ARAC"/>
    <property type="match status" value="1"/>
</dbReference>
<dbReference type="PRINTS" id="PR00032">
    <property type="entry name" value="HTHARAC"/>
</dbReference>
<evidence type="ECO:0000256" key="3">
    <source>
        <dbReference type="ARBA" id="ARBA00023163"/>
    </source>
</evidence>
<dbReference type="Proteomes" id="UP001596250">
    <property type="component" value="Unassembled WGS sequence"/>
</dbReference>
<gene>
    <name evidence="6" type="ORF">ACFPXP_01940</name>
</gene>
<dbReference type="RefSeq" id="WP_379891868.1">
    <property type="nucleotide sequence ID" value="NZ_CBCSCT010000003.1"/>
</dbReference>
<dbReference type="Pfam" id="PF12833">
    <property type="entry name" value="HTH_18"/>
    <property type="match status" value="1"/>
</dbReference>
<evidence type="ECO:0000256" key="4">
    <source>
        <dbReference type="SAM" id="MobiDB-lite"/>
    </source>
</evidence>
<keyword evidence="3" id="KW-0804">Transcription</keyword>
<sequence>MSRTEATDQMEKAKGEQVSSQVQDTVQPNPHILLPKINVVGDVVKKSGTGLGPRQIGDYELLYFPDSTRSVYCVEDRAYTLSEPCFVVTRPGEQHTYAYDPIQPSRHLFIHFDFSDPSFKDHPPWPILQQGGPSYFPIEGDLLFGMMKQILYIAYAYPNRLQQRGSTLLLALLEEISGTVTEPSPAEQAIGIPPQITRALEYIEQHLSDPITVDGLAHAVGWTHEHFSRTFVRHIRRTPREMIIQRRIERACQLLLYSDESIKDVAFAVGFNDENYFSRVFKTVKGMTATQFRKKYFNHSYRDLYPVKKGDSLYPMNWIFVQP</sequence>
<evidence type="ECO:0000313" key="7">
    <source>
        <dbReference type="Proteomes" id="UP001596250"/>
    </source>
</evidence>
<evidence type="ECO:0000259" key="5">
    <source>
        <dbReference type="PROSITE" id="PS01124"/>
    </source>
</evidence>
<dbReference type="InterPro" id="IPR020449">
    <property type="entry name" value="Tscrpt_reg_AraC-type_HTH"/>
</dbReference>
<dbReference type="InterPro" id="IPR037923">
    <property type="entry name" value="HTH-like"/>
</dbReference>
<dbReference type="Gene3D" id="1.10.10.60">
    <property type="entry name" value="Homeodomain-like"/>
    <property type="match status" value="2"/>
</dbReference>
<evidence type="ECO:0000256" key="1">
    <source>
        <dbReference type="ARBA" id="ARBA00023015"/>
    </source>
</evidence>
<dbReference type="InterPro" id="IPR009057">
    <property type="entry name" value="Homeodomain-like_sf"/>
</dbReference>
<organism evidence="6 7">
    <name type="scientific">Marinicrinis lubricantis</name>
    <dbReference type="NCBI Taxonomy" id="2086470"/>
    <lineage>
        <taxon>Bacteria</taxon>
        <taxon>Bacillati</taxon>
        <taxon>Bacillota</taxon>
        <taxon>Bacilli</taxon>
        <taxon>Bacillales</taxon>
        <taxon>Paenibacillaceae</taxon>
    </lineage>
</organism>
<keyword evidence="7" id="KW-1185">Reference proteome</keyword>
<feature type="domain" description="HTH araC/xylS-type" evidence="5">
    <location>
        <begin position="197"/>
        <end position="295"/>
    </location>
</feature>
<dbReference type="EMBL" id="JBHSQV010000010">
    <property type="protein sequence ID" value="MFC5985233.1"/>
    <property type="molecule type" value="Genomic_DNA"/>
</dbReference>
<keyword evidence="2" id="KW-0238">DNA-binding</keyword>
<protein>
    <submittedName>
        <fullName evidence="6">Helix-turn-helix domain-containing protein</fullName>
    </submittedName>
</protein>
<evidence type="ECO:0000313" key="6">
    <source>
        <dbReference type="EMBL" id="MFC5985233.1"/>
    </source>
</evidence>
<dbReference type="PANTHER" id="PTHR43280:SF30">
    <property type="entry name" value="MMSAB OPERON REGULATORY PROTEIN"/>
    <property type="match status" value="1"/>
</dbReference>